<dbReference type="GO" id="GO:0005829">
    <property type="term" value="C:cytosol"/>
    <property type="evidence" value="ECO:0007669"/>
    <property type="project" value="TreeGrafter"/>
</dbReference>
<dbReference type="PANTHER" id="PTHR23312">
    <property type="entry name" value="ARMC5 ARMADILLO REPEAT-CONTAINING -RELATED"/>
    <property type="match status" value="1"/>
</dbReference>
<proteinExistence type="predicted"/>
<reference evidence="1" key="1">
    <citation type="submission" date="2020-11" db="EMBL/GenBank/DDBJ databases">
        <authorList>
            <person name="Tran Van P."/>
        </authorList>
    </citation>
    <scope>NUCLEOTIDE SEQUENCE</scope>
</reference>
<name>A0A7R8ZU96_9CRUS</name>
<dbReference type="Pfam" id="PF00651">
    <property type="entry name" value="BTB"/>
    <property type="match status" value="1"/>
</dbReference>
<dbReference type="CDD" id="cd18186">
    <property type="entry name" value="BTB_POZ_ZBTB_KLHL-like"/>
    <property type="match status" value="1"/>
</dbReference>
<sequence length="778" mass="89055">MEPLNKYVKVEDLSAVQQCINSLYESISLGTDRDLVHLVSLWPDFFPTEDGFPDQLSFATREDSYPTKRMCLLPDDPRSRPLLMKCVTDLLQGRAEPCILSSAQKKVCCAIGIVVFFAQPDDEQVGCLTSDLWRILLEPGFFERMDIEAFTEVVLHFFVGITELVRPVEHTVFSRNPISEIAKRMLYSLVHMTVESFDMVTWTDISTRRIALLVTLNSRMCDFLWDRRLFVVGSPPALFDIKFDNLLNTLKESCKKFLSFFFKLLPGVAKYYQKKPLIFDMVCGLLRELLGYEYAIVGDKSPWHFDDVYAEALADLGSWCLQPAVPRMIPHTLLILFALIGRRKESIAIKFANNPIYPELVSVILKHLFENNPCCRIKPPKWAFQAAWRSVFVIYVDNRPNGCATLLSSKALKHIELDRKGTKREQEFEERVFLRQAMSDAVLQHSTDQEVFRLLLIHHFFLRVQKACFIKSFPHVLCQSSYQKCAMQLVQGDPLIVADLLVLTTLPKTCTECTIFQRNKWLLSKTVELFSKTGLPCLHYATRGLAYSFGRTSRSTFRTSPNMRDISRYRGFAFRQYRGSMCHYPGMFLKRLGTCVTFVCGDEETGMCTILGDRQILSSFLPYFNAMFSGNFTESGSSVISLNWLNPEIALFVFHYLHTCRLTSSNGMCIYLKNFFENHPSSTKELLEIADYLGFDEMAVDLKTHIRCLAEQNPEKIHLLFHATQGTDMEADIIPEVMQTLLSADVTSSTRTLSEFLRDDPTISSSIVNSLNLLMESQ</sequence>
<gene>
    <name evidence="1" type="ORF">CTOB1V02_LOCUS9899</name>
</gene>
<protein>
    <submittedName>
        <fullName evidence="1">Uncharacterized protein</fullName>
    </submittedName>
</protein>
<dbReference type="Gene3D" id="3.30.710.10">
    <property type="entry name" value="Potassium Channel Kv1.1, Chain A"/>
    <property type="match status" value="1"/>
</dbReference>
<organism evidence="1">
    <name type="scientific">Cyprideis torosa</name>
    <dbReference type="NCBI Taxonomy" id="163714"/>
    <lineage>
        <taxon>Eukaryota</taxon>
        <taxon>Metazoa</taxon>
        <taxon>Ecdysozoa</taxon>
        <taxon>Arthropoda</taxon>
        <taxon>Crustacea</taxon>
        <taxon>Oligostraca</taxon>
        <taxon>Ostracoda</taxon>
        <taxon>Podocopa</taxon>
        <taxon>Podocopida</taxon>
        <taxon>Cytherocopina</taxon>
        <taxon>Cytheroidea</taxon>
        <taxon>Cytherideidae</taxon>
        <taxon>Cyprideis</taxon>
    </lineage>
</organism>
<dbReference type="AlphaFoldDB" id="A0A7R8ZU96"/>
<dbReference type="InterPro" id="IPR000210">
    <property type="entry name" value="BTB/POZ_dom"/>
</dbReference>
<dbReference type="PANTHER" id="PTHR23312:SF8">
    <property type="entry name" value="ARMADILLO REPEAT-CONTAINING PROTEIN 5"/>
    <property type="match status" value="1"/>
</dbReference>
<dbReference type="PROSITE" id="PS50097">
    <property type="entry name" value="BTB"/>
    <property type="match status" value="1"/>
</dbReference>
<dbReference type="SUPFAM" id="SSF54695">
    <property type="entry name" value="POZ domain"/>
    <property type="match status" value="1"/>
</dbReference>
<evidence type="ECO:0000313" key="1">
    <source>
        <dbReference type="EMBL" id="CAD7232058.1"/>
    </source>
</evidence>
<dbReference type="GO" id="GO:0009653">
    <property type="term" value="P:anatomical structure morphogenesis"/>
    <property type="evidence" value="ECO:0007669"/>
    <property type="project" value="TreeGrafter"/>
</dbReference>
<accession>A0A7R8ZU96</accession>
<dbReference type="InterPro" id="IPR011333">
    <property type="entry name" value="SKP1/BTB/POZ_sf"/>
</dbReference>
<dbReference type="OrthoDB" id="2130750at2759"/>
<dbReference type="EMBL" id="OB664171">
    <property type="protein sequence ID" value="CAD7232058.1"/>
    <property type="molecule type" value="Genomic_DNA"/>
</dbReference>